<accession>A0A9N7NC22</accession>
<keyword evidence="2" id="KW-0408">Iron</keyword>
<dbReference type="Gene3D" id="2.60.120.330">
    <property type="entry name" value="B-lactam Antibiotic, Isopenicillin N Synthase, Chain"/>
    <property type="match status" value="1"/>
</dbReference>
<evidence type="ECO:0000313" key="5">
    <source>
        <dbReference type="EMBL" id="CAA0826904.1"/>
    </source>
</evidence>
<dbReference type="PANTHER" id="PTHR34945:SF8">
    <property type="entry name" value="DOWNSTREAM TARGET OF AGL15-4"/>
    <property type="match status" value="1"/>
</dbReference>
<gene>
    <name evidence="5" type="ORF">SHERM_02097</name>
</gene>
<comment type="caution">
    <text evidence="5">The sequence shown here is derived from an EMBL/GenBank/DDBJ whole genome shotgun (WGS) entry which is preliminary data.</text>
</comment>
<dbReference type="SUPFAM" id="SSF51197">
    <property type="entry name" value="Clavaminate synthase-like"/>
    <property type="match status" value="1"/>
</dbReference>
<protein>
    <submittedName>
        <fullName evidence="5">Downstream target of AGL15-4</fullName>
    </submittedName>
</protein>
<feature type="region of interest" description="Disordered" evidence="3">
    <location>
        <begin position="1"/>
        <end position="31"/>
    </location>
</feature>
<dbReference type="InterPro" id="IPR026992">
    <property type="entry name" value="DIOX_N"/>
</dbReference>
<keyword evidence="6" id="KW-1185">Reference proteome</keyword>
<proteinExistence type="predicted"/>
<sequence>MAMTSEPLPAAQSVSFRAPPPSPVAPGRRSPFANNDVLTEYLEQSLKVPDLILPDRVFPKQKSAQNPPKIDLQDLISPEKDSVREISEMVAQTGCLEVVNHGIPRDLIRLVLFLSAGVFEISPEKKKKAARLPEMRYGFEEAHGEEEIGDQSEEFMWCGDERMRLEMEGIWPFGYSNFR</sequence>
<dbReference type="InterPro" id="IPR027443">
    <property type="entry name" value="IPNS-like_sf"/>
</dbReference>
<dbReference type="AlphaFoldDB" id="A0A9N7NC22"/>
<dbReference type="Pfam" id="PF14226">
    <property type="entry name" value="DIOX_N"/>
    <property type="match status" value="1"/>
</dbReference>
<dbReference type="GO" id="GO:0016706">
    <property type="term" value="F:2-oxoglutarate-dependent dioxygenase activity"/>
    <property type="evidence" value="ECO:0007669"/>
    <property type="project" value="UniProtKB-ARBA"/>
</dbReference>
<dbReference type="PANTHER" id="PTHR34945">
    <property type="entry name" value="2-OXOGLUTARATE (2OG) AND FE(II)-DEPENDENT OXYGENASE SUPERFAMILY PROTEIN"/>
    <property type="match status" value="1"/>
</dbReference>
<reference evidence="5" key="1">
    <citation type="submission" date="2019-12" db="EMBL/GenBank/DDBJ databases">
        <authorList>
            <person name="Scholes J."/>
        </authorList>
    </citation>
    <scope>NUCLEOTIDE SEQUENCE</scope>
</reference>
<dbReference type="Proteomes" id="UP001153555">
    <property type="component" value="Unassembled WGS sequence"/>
</dbReference>
<dbReference type="EMBL" id="CACSLK010027624">
    <property type="protein sequence ID" value="CAA0826904.1"/>
    <property type="molecule type" value="Genomic_DNA"/>
</dbReference>
<evidence type="ECO:0000256" key="2">
    <source>
        <dbReference type="ARBA" id="ARBA00023004"/>
    </source>
</evidence>
<dbReference type="GO" id="GO:0046872">
    <property type="term" value="F:metal ion binding"/>
    <property type="evidence" value="ECO:0007669"/>
    <property type="project" value="UniProtKB-KW"/>
</dbReference>
<feature type="domain" description="Non-haem dioxygenase N-terminal" evidence="4">
    <location>
        <begin position="68"/>
        <end position="155"/>
    </location>
</feature>
<evidence type="ECO:0000256" key="1">
    <source>
        <dbReference type="ARBA" id="ARBA00022723"/>
    </source>
</evidence>
<name>A0A9N7NC22_STRHE</name>
<evidence type="ECO:0000256" key="3">
    <source>
        <dbReference type="SAM" id="MobiDB-lite"/>
    </source>
</evidence>
<evidence type="ECO:0000313" key="6">
    <source>
        <dbReference type="Proteomes" id="UP001153555"/>
    </source>
</evidence>
<keyword evidence="1" id="KW-0479">Metal-binding</keyword>
<organism evidence="5 6">
    <name type="scientific">Striga hermonthica</name>
    <name type="common">Purple witchweed</name>
    <name type="synonym">Buchnera hermonthica</name>
    <dbReference type="NCBI Taxonomy" id="68872"/>
    <lineage>
        <taxon>Eukaryota</taxon>
        <taxon>Viridiplantae</taxon>
        <taxon>Streptophyta</taxon>
        <taxon>Embryophyta</taxon>
        <taxon>Tracheophyta</taxon>
        <taxon>Spermatophyta</taxon>
        <taxon>Magnoliopsida</taxon>
        <taxon>eudicotyledons</taxon>
        <taxon>Gunneridae</taxon>
        <taxon>Pentapetalae</taxon>
        <taxon>asterids</taxon>
        <taxon>lamiids</taxon>
        <taxon>Lamiales</taxon>
        <taxon>Orobanchaceae</taxon>
        <taxon>Buchnereae</taxon>
        <taxon>Striga</taxon>
    </lineage>
</organism>
<evidence type="ECO:0000259" key="4">
    <source>
        <dbReference type="Pfam" id="PF14226"/>
    </source>
</evidence>
<dbReference type="OrthoDB" id="1928184at2759"/>